<name>A0A382PHN3_9ZZZZ</name>
<feature type="transmembrane region" description="Helical" evidence="1">
    <location>
        <begin position="264"/>
        <end position="285"/>
    </location>
</feature>
<feature type="domain" description="Major facilitator superfamily (MFS) profile" evidence="2">
    <location>
        <begin position="19"/>
        <end position="344"/>
    </location>
</feature>
<feature type="transmembrane region" description="Helical" evidence="1">
    <location>
        <begin position="316"/>
        <end position="340"/>
    </location>
</feature>
<keyword evidence="1" id="KW-0472">Membrane</keyword>
<dbReference type="GO" id="GO:0022857">
    <property type="term" value="F:transmembrane transporter activity"/>
    <property type="evidence" value="ECO:0007669"/>
    <property type="project" value="InterPro"/>
</dbReference>
<dbReference type="AlphaFoldDB" id="A0A382PHN3"/>
<evidence type="ECO:0000313" key="3">
    <source>
        <dbReference type="EMBL" id="SVC72218.1"/>
    </source>
</evidence>
<organism evidence="3">
    <name type="scientific">marine metagenome</name>
    <dbReference type="NCBI Taxonomy" id="408172"/>
    <lineage>
        <taxon>unclassified sequences</taxon>
        <taxon>metagenomes</taxon>
        <taxon>ecological metagenomes</taxon>
    </lineage>
</organism>
<feature type="transmembrane region" description="Helical" evidence="1">
    <location>
        <begin position="88"/>
        <end position="107"/>
    </location>
</feature>
<feature type="transmembrane region" description="Helical" evidence="1">
    <location>
        <begin position="292"/>
        <end position="310"/>
    </location>
</feature>
<feature type="transmembrane region" description="Helical" evidence="1">
    <location>
        <begin position="182"/>
        <end position="202"/>
    </location>
</feature>
<dbReference type="Pfam" id="PF07690">
    <property type="entry name" value="MFS_1"/>
    <property type="match status" value="1"/>
</dbReference>
<proteinExistence type="predicted"/>
<dbReference type="SUPFAM" id="SSF103473">
    <property type="entry name" value="MFS general substrate transporter"/>
    <property type="match status" value="1"/>
</dbReference>
<sequence length="344" mass="36245">MEHVTIALPKRSKNRMPSQRWLLLFGVWLLYGSFGLIAASLAPIATLVINDLNMTHSEMGLAMGAWQLAYIAAAVPAGMLLDKIGTRPALALGGLLVGLSALARGYAIDAQSLVLAVMLFGLGGPIISAGAPKVVVANFEGSSRGLAMGIYMTGPAIGSIISLTLTNSVLLPLLEHSWRNVLMLWGGVAIAASVVWYILATPHLGDEEQTGAGGSQLRVIGNLLARPTVLIVLGMSVCVFLFNHGLNNWLPEILKSYGMSAVNAGYWAAIPTLIGIMGSLIIPRLATPERRFHILIALALASLVASLMLRSSTGDILTVGLLLQGVAKSSLMTVLILTLVELPE</sequence>
<keyword evidence="1" id="KW-0812">Transmembrane</keyword>
<dbReference type="InterPro" id="IPR052524">
    <property type="entry name" value="MFS_Cyanate_Porter"/>
</dbReference>
<reference evidence="3" key="1">
    <citation type="submission" date="2018-05" db="EMBL/GenBank/DDBJ databases">
        <authorList>
            <person name="Lanie J.A."/>
            <person name="Ng W.-L."/>
            <person name="Kazmierczak K.M."/>
            <person name="Andrzejewski T.M."/>
            <person name="Davidsen T.M."/>
            <person name="Wayne K.J."/>
            <person name="Tettelin H."/>
            <person name="Glass J.I."/>
            <person name="Rusch D."/>
            <person name="Podicherti R."/>
            <person name="Tsui H.-C.T."/>
            <person name="Winkler M.E."/>
        </authorList>
    </citation>
    <scope>NUCLEOTIDE SEQUENCE</scope>
</reference>
<feature type="non-terminal residue" evidence="3">
    <location>
        <position position="344"/>
    </location>
</feature>
<evidence type="ECO:0000256" key="1">
    <source>
        <dbReference type="SAM" id="Phobius"/>
    </source>
</evidence>
<feature type="transmembrane region" description="Helical" evidence="1">
    <location>
        <begin position="21"/>
        <end position="49"/>
    </location>
</feature>
<dbReference type="InterPro" id="IPR020846">
    <property type="entry name" value="MFS_dom"/>
</dbReference>
<dbReference type="Gene3D" id="1.20.1250.20">
    <property type="entry name" value="MFS general substrate transporter like domains"/>
    <property type="match status" value="2"/>
</dbReference>
<dbReference type="PANTHER" id="PTHR23523">
    <property type="match status" value="1"/>
</dbReference>
<dbReference type="InterPro" id="IPR036259">
    <property type="entry name" value="MFS_trans_sf"/>
</dbReference>
<keyword evidence="1" id="KW-1133">Transmembrane helix</keyword>
<dbReference type="PROSITE" id="PS50850">
    <property type="entry name" value="MFS"/>
    <property type="match status" value="1"/>
</dbReference>
<feature type="transmembrane region" description="Helical" evidence="1">
    <location>
        <begin position="113"/>
        <end position="136"/>
    </location>
</feature>
<protein>
    <recommendedName>
        <fullName evidence="2">Major facilitator superfamily (MFS) profile domain-containing protein</fullName>
    </recommendedName>
</protein>
<feature type="transmembrane region" description="Helical" evidence="1">
    <location>
        <begin position="148"/>
        <end position="170"/>
    </location>
</feature>
<evidence type="ECO:0000259" key="2">
    <source>
        <dbReference type="PROSITE" id="PS50850"/>
    </source>
</evidence>
<dbReference type="PANTHER" id="PTHR23523:SF2">
    <property type="entry name" value="2-NITROIMIDAZOLE TRANSPORTER"/>
    <property type="match status" value="1"/>
</dbReference>
<gene>
    <name evidence="3" type="ORF">METZ01_LOCUS325072</name>
</gene>
<dbReference type="InterPro" id="IPR011701">
    <property type="entry name" value="MFS"/>
</dbReference>
<feature type="transmembrane region" description="Helical" evidence="1">
    <location>
        <begin position="223"/>
        <end position="244"/>
    </location>
</feature>
<dbReference type="EMBL" id="UINC01107094">
    <property type="protein sequence ID" value="SVC72218.1"/>
    <property type="molecule type" value="Genomic_DNA"/>
</dbReference>
<accession>A0A382PHN3</accession>